<feature type="compositionally biased region" description="Basic residues" evidence="1">
    <location>
        <begin position="199"/>
        <end position="208"/>
    </location>
</feature>
<evidence type="ECO:0000313" key="2">
    <source>
        <dbReference type="EMBL" id="MDG3008376.1"/>
    </source>
</evidence>
<sequence length="220" mass="23994">RLGVILEEAAKGGDAFEDREVREVVDMLTGGRVDLVQMGGREPKRGWLRGTFRLRLPGVPAPGADAAGEEVAIDFREPPPYELYADAVKEAYDRGLLYKAIAAELGITRNMTYKALGHWYGSRGLPEPDGRSRRATLAEPTLEPAPFIRMADDALRLCDLGLPYGDIAARLGCDRTTAVKAIQHACGLVGRVVPDGRTRRRLLNRRAPKPADDGPRPSPA</sequence>
<evidence type="ECO:0000256" key="1">
    <source>
        <dbReference type="SAM" id="MobiDB-lite"/>
    </source>
</evidence>
<accession>A0ABT6FLB6</accession>
<keyword evidence="3" id="KW-1185">Reference proteome</keyword>
<dbReference type="EMBL" id="JARRAG010000005">
    <property type="protein sequence ID" value="MDG3008376.1"/>
    <property type="molecule type" value="Genomic_DNA"/>
</dbReference>
<dbReference type="Proteomes" id="UP001216907">
    <property type="component" value="Unassembled WGS sequence"/>
</dbReference>
<dbReference type="RefSeq" id="WP_277864699.1">
    <property type="nucleotide sequence ID" value="NZ_JARRAG010000005.1"/>
</dbReference>
<protein>
    <submittedName>
        <fullName evidence="2">Uncharacterized protein</fullName>
    </submittedName>
</protein>
<organism evidence="2 3">
    <name type="scientific">Paludisphaera mucosa</name>
    <dbReference type="NCBI Taxonomy" id="3030827"/>
    <lineage>
        <taxon>Bacteria</taxon>
        <taxon>Pseudomonadati</taxon>
        <taxon>Planctomycetota</taxon>
        <taxon>Planctomycetia</taxon>
        <taxon>Isosphaerales</taxon>
        <taxon>Isosphaeraceae</taxon>
        <taxon>Paludisphaera</taxon>
    </lineage>
</organism>
<feature type="non-terminal residue" evidence="2">
    <location>
        <position position="1"/>
    </location>
</feature>
<comment type="caution">
    <text evidence="2">The sequence shown here is derived from an EMBL/GenBank/DDBJ whole genome shotgun (WGS) entry which is preliminary data.</text>
</comment>
<reference evidence="2 3" key="1">
    <citation type="submission" date="2023-03" db="EMBL/GenBank/DDBJ databases">
        <title>Paludisphaera mucosa sp. nov. a novel planctomycete from northern fen.</title>
        <authorList>
            <person name="Ivanova A."/>
        </authorList>
    </citation>
    <scope>NUCLEOTIDE SEQUENCE [LARGE SCALE GENOMIC DNA]</scope>
    <source>
        <strain evidence="2 3">Pla2</strain>
    </source>
</reference>
<proteinExistence type="predicted"/>
<name>A0ABT6FLB6_9BACT</name>
<gene>
    <name evidence="2" type="ORF">PZE19_31795</name>
</gene>
<feature type="compositionally biased region" description="Basic and acidic residues" evidence="1">
    <location>
        <begin position="209"/>
        <end position="220"/>
    </location>
</feature>
<evidence type="ECO:0000313" key="3">
    <source>
        <dbReference type="Proteomes" id="UP001216907"/>
    </source>
</evidence>
<feature type="region of interest" description="Disordered" evidence="1">
    <location>
        <begin position="199"/>
        <end position="220"/>
    </location>
</feature>